<name>A0A7I5EB51_HAECO</name>
<evidence type="ECO:0000313" key="2">
    <source>
        <dbReference type="Proteomes" id="UP000025227"/>
    </source>
</evidence>
<accession>A0A7I5EB51</accession>
<feature type="compositionally biased region" description="Basic and acidic residues" evidence="1">
    <location>
        <begin position="1"/>
        <end position="17"/>
    </location>
</feature>
<keyword evidence="2" id="KW-1185">Reference proteome</keyword>
<dbReference type="Proteomes" id="UP000025227">
    <property type="component" value="Unplaced"/>
</dbReference>
<proteinExistence type="predicted"/>
<feature type="region of interest" description="Disordered" evidence="1">
    <location>
        <begin position="1"/>
        <end position="30"/>
    </location>
</feature>
<sequence>MLKDPIKARHSVADKHTHSPTPATPLRRGAKEEDLLDLKAEVVFEHSDGGGVDDNNNGRAEPLTAGEERLELEHRLDVLKKLIESELKVPEKRLTCTTLCKTRTVFSYVRSVSPKVCTIAMSILQREG</sequence>
<feature type="region of interest" description="Disordered" evidence="1">
    <location>
        <begin position="46"/>
        <end position="66"/>
    </location>
</feature>
<evidence type="ECO:0000256" key="1">
    <source>
        <dbReference type="SAM" id="MobiDB-lite"/>
    </source>
</evidence>
<evidence type="ECO:0000313" key="3">
    <source>
        <dbReference type="WBParaSite" id="HCON_00118880-00001"/>
    </source>
</evidence>
<dbReference type="AlphaFoldDB" id="A0A7I5EB51"/>
<dbReference type="WBParaSite" id="HCON_00118880-00001">
    <property type="protein sequence ID" value="HCON_00118880-00001"/>
    <property type="gene ID" value="HCON_00118880"/>
</dbReference>
<protein>
    <submittedName>
        <fullName evidence="3">Uncharacterized protein</fullName>
    </submittedName>
</protein>
<organism evidence="2 3">
    <name type="scientific">Haemonchus contortus</name>
    <name type="common">Barber pole worm</name>
    <dbReference type="NCBI Taxonomy" id="6289"/>
    <lineage>
        <taxon>Eukaryota</taxon>
        <taxon>Metazoa</taxon>
        <taxon>Ecdysozoa</taxon>
        <taxon>Nematoda</taxon>
        <taxon>Chromadorea</taxon>
        <taxon>Rhabditida</taxon>
        <taxon>Rhabditina</taxon>
        <taxon>Rhabditomorpha</taxon>
        <taxon>Strongyloidea</taxon>
        <taxon>Trichostrongylidae</taxon>
        <taxon>Haemonchus</taxon>
    </lineage>
</organism>
<reference evidence="3" key="1">
    <citation type="submission" date="2020-12" db="UniProtKB">
        <authorList>
            <consortium name="WormBaseParasite"/>
        </authorList>
    </citation>
    <scope>IDENTIFICATION</scope>
    <source>
        <strain evidence="3">MHco3</strain>
    </source>
</reference>
<dbReference type="OMA" id="SPKVCTI"/>